<evidence type="ECO:0000313" key="2">
    <source>
        <dbReference type="EMBL" id="MBE6265671.1"/>
    </source>
</evidence>
<dbReference type="Proteomes" id="UP000763088">
    <property type="component" value="Unassembled WGS sequence"/>
</dbReference>
<dbReference type="EMBL" id="SUYD01000004">
    <property type="protein sequence ID" value="MBE6265671.1"/>
    <property type="molecule type" value="Genomic_DNA"/>
</dbReference>
<dbReference type="InterPro" id="IPR038740">
    <property type="entry name" value="BioF2-like_GNAT_dom"/>
</dbReference>
<dbReference type="Pfam" id="PF13480">
    <property type="entry name" value="Acetyltransf_6"/>
    <property type="match status" value="1"/>
</dbReference>
<dbReference type="PANTHER" id="PTHR36174:SF1">
    <property type="entry name" value="LIPID II:GLYCINE GLYCYLTRANSFERASE"/>
    <property type="match status" value="1"/>
</dbReference>
<dbReference type="InterPro" id="IPR050644">
    <property type="entry name" value="PG_Glycine_Bridge_Synth"/>
</dbReference>
<gene>
    <name evidence="2" type="ORF">E7102_04240</name>
</gene>
<reference evidence="2" key="1">
    <citation type="submission" date="2019-04" db="EMBL/GenBank/DDBJ databases">
        <title>Evolution of Biomass-Degrading Anaerobic Consortia Revealed by Metagenomics.</title>
        <authorList>
            <person name="Peng X."/>
        </authorList>
    </citation>
    <scope>NUCLEOTIDE SEQUENCE</scope>
    <source>
        <strain evidence="2">SIG141</strain>
    </source>
</reference>
<name>A0A928GH21_XYLRU</name>
<comment type="caution">
    <text evidence="2">The sequence shown here is derived from an EMBL/GenBank/DDBJ whole genome shotgun (WGS) entry which is preliminary data.</text>
</comment>
<dbReference type="SUPFAM" id="SSF55729">
    <property type="entry name" value="Acyl-CoA N-acyltransferases (Nat)"/>
    <property type="match status" value="1"/>
</dbReference>
<evidence type="ECO:0000313" key="3">
    <source>
        <dbReference type="Proteomes" id="UP000763088"/>
    </source>
</evidence>
<dbReference type="InterPro" id="IPR016181">
    <property type="entry name" value="Acyl_CoA_acyltransferase"/>
</dbReference>
<feature type="domain" description="BioF2-like acetyltransferase" evidence="1">
    <location>
        <begin position="216"/>
        <end position="289"/>
    </location>
</feature>
<organism evidence="2 3">
    <name type="scientific">Xylanibacter ruminicola</name>
    <name type="common">Prevotella ruminicola</name>
    <dbReference type="NCBI Taxonomy" id="839"/>
    <lineage>
        <taxon>Bacteria</taxon>
        <taxon>Pseudomonadati</taxon>
        <taxon>Bacteroidota</taxon>
        <taxon>Bacteroidia</taxon>
        <taxon>Bacteroidales</taxon>
        <taxon>Prevotellaceae</taxon>
        <taxon>Xylanibacter</taxon>
    </lineage>
</organism>
<accession>A0A928GH21</accession>
<dbReference type="PANTHER" id="PTHR36174">
    <property type="entry name" value="LIPID II:GLYCINE GLYCYLTRANSFERASE"/>
    <property type="match status" value="1"/>
</dbReference>
<evidence type="ECO:0000259" key="1">
    <source>
        <dbReference type="Pfam" id="PF13480"/>
    </source>
</evidence>
<protein>
    <submittedName>
        <fullName evidence="2">GNAT family N-acetyltransferase</fullName>
    </submittedName>
</protein>
<proteinExistence type="predicted"/>
<dbReference type="AlphaFoldDB" id="A0A928GH21"/>
<sequence>MFNVFSYLCSMNQLVTNIYTKCNQLPPLKEGSYFHSRELMEILEAAPHQKPYMVVVTDEEGNELSHMLGIVRYRTLILPPYLLIHCRVLGEGVYADPATKDELLDEMVRALTEKLDNRVLYIEVSHMSQKMMGYKQLKQAGYYPVNWMSIHNSLHRRAPEERITEKLQRTIDNTHKRGVKTELVNTEEDFKAFSRLLRKHNFLKPKRYIPDNLFFKKVMENGDGELFLTKYHGWVIGCAAVVYSEGDAYLWYSAFRRKTFHNLHPDTMVVWDVMKYAYDKGYQHMRFMDVGLPYGKNPYREFILKFGGKEQSTYRWFRFSIKWVNKLLAWIYRE</sequence>
<dbReference type="Gene3D" id="3.40.630.30">
    <property type="match status" value="1"/>
</dbReference>